<dbReference type="SUPFAM" id="SSF53756">
    <property type="entry name" value="UDP-Glycosyltransferase/glycogen phosphorylase"/>
    <property type="match status" value="1"/>
</dbReference>
<dbReference type="InterPro" id="IPR028098">
    <property type="entry name" value="Glyco_trans_4-like_N"/>
</dbReference>
<dbReference type="Pfam" id="PF00534">
    <property type="entry name" value="Glycos_transf_1"/>
    <property type="match status" value="1"/>
</dbReference>
<protein>
    <submittedName>
        <fullName evidence="3">Glycosyltransferase family 4 protein</fullName>
    </submittedName>
</protein>
<feature type="domain" description="Glycosyl transferase family 1" evidence="1">
    <location>
        <begin position="194"/>
        <end position="357"/>
    </location>
</feature>
<organism evidence="3 4">
    <name type="scientific">Marivirga atlantica</name>
    <dbReference type="NCBI Taxonomy" id="1548457"/>
    <lineage>
        <taxon>Bacteria</taxon>
        <taxon>Pseudomonadati</taxon>
        <taxon>Bacteroidota</taxon>
        <taxon>Cytophagia</taxon>
        <taxon>Cytophagales</taxon>
        <taxon>Marivirgaceae</taxon>
        <taxon>Marivirga</taxon>
    </lineage>
</organism>
<dbReference type="Gene3D" id="3.40.50.2000">
    <property type="entry name" value="Glycogen Phosphorylase B"/>
    <property type="match status" value="2"/>
</dbReference>
<name>A0A937AHS0_9BACT</name>
<evidence type="ECO:0000259" key="1">
    <source>
        <dbReference type="Pfam" id="PF00534"/>
    </source>
</evidence>
<dbReference type="GO" id="GO:0016757">
    <property type="term" value="F:glycosyltransferase activity"/>
    <property type="evidence" value="ECO:0007669"/>
    <property type="project" value="InterPro"/>
</dbReference>
<dbReference type="Proteomes" id="UP000642920">
    <property type="component" value="Unassembled WGS sequence"/>
</dbReference>
<evidence type="ECO:0000259" key="2">
    <source>
        <dbReference type="Pfam" id="PF13477"/>
    </source>
</evidence>
<dbReference type="CDD" id="cd03808">
    <property type="entry name" value="GT4_CapM-like"/>
    <property type="match status" value="1"/>
</dbReference>
<keyword evidence="4" id="KW-1185">Reference proteome</keyword>
<dbReference type="PANTHER" id="PTHR12526:SF630">
    <property type="entry name" value="GLYCOSYLTRANSFERASE"/>
    <property type="match status" value="1"/>
</dbReference>
<dbReference type="PANTHER" id="PTHR12526">
    <property type="entry name" value="GLYCOSYLTRANSFERASE"/>
    <property type="match status" value="1"/>
</dbReference>
<dbReference type="InterPro" id="IPR001296">
    <property type="entry name" value="Glyco_trans_1"/>
</dbReference>
<dbReference type="AlphaFoldDB" id="A0A937AHS0"/>
<accession>A0A937AHS0</accession>
<feature type="domain" description="Glycosyltransferase subfamily 4-like N-terminal" evidence="2">
    <location>
        <begin position="19"/>
        <end position="145"/>
    </location>
</feature>
<proteinExistence type="predicted"/>
<dbReference type="Pfam" id="PF13477">
    <property type="entry name" value="Glyco_trans_4_2"/>
    <property type="match status" value="1"/>
</dbReference>
<evidence type="ECO:0000313" key="3">
    <source>
        <dbReference type="EMBL" id="MBL0766433.1"/>
    </source>
</evidence>
<reference evidence="3" key="1">
    <citation type="submission" date="2021-01" db="EMBL/GenBank/DDBJ databases">
        <title>Marivirga sp. nov., isolated from intertidal surface sediments.</title>
        <authorList>
            <person name="Zhang M."/>
        </authorList>
    </citation>
    <scope>NUCLEOTIDE SEQUENCE</scope>
    <source>
        <strain evidence="3">SM1354</strain>
    </source>
</reference>
<dbReference type="RefSeq" id="WP_201922919.1">
    <property type="nucleotide sequence ID" value="NZ_JAERQG010000004.1"/>
</dbReference>
<gene>
    <name evidence="3" type="ORF">JKP34_14295</name>
</gene>
<evidence type="ECO:0000313" key="4">
    <source>
        <dbReference type="Proteomes" id="UP000642920"/>
    </source>
</evidence>
<sequence>MPKILRITTVPISLNILLKGQLRFMREKGFEVVTASANGNEVSQIVEREVVTHHQIDFTRTLSPFRDLKALFQLIKLIKKERPEIVHTHTPKAGLLGMMASWFCKVPIRMHTVAGMPLMEATGLSRTILNFTERITYYCAHKVYPNSFHLLKYMEAHFPHFSNKYKVLAKGSSNGINTNHFNRTALGNHDLNALRSQLEIPEGAVVASFVGRMVHDKGIHELIDAFTEIEQNDFHLVLVGPYEDQREPLEQAYKEEIKANPRIHHVGFQKDIRPYLAISDFFVFPSYREGFPNVVMQAAAMDLPCIVTDINGSNEIIEDGNNGLIVPVKNAVLLKVAMEKLISDDSFRKVMASNARQSIVENYQQETVWNAILKEYQQLLSNGIR</sequence>
<comment type="caution">
    <text evidence="3">The sequence shown here is derived from an EMBL/GenBank/DDBJ whole genome shotgun (WGS) entry which is preliminary data.</text>
</comment>
<dbReference type="EMBL" id="JAERQG010000004">
    <property type="protein sequence ID" value="MBL0766433.1"/>
    <property type="molecule type" value="Genomic_DNA"/>
</dbReference>